<keyword evidence="3" id="KW-0883">Thioether bond</keyword>
<proteinExistence type="inferred from homology"/>
<evidence type="ECO:0000313" key="8">
    <source>
        <dbReference type="EMBL" id="MFB9758298.1"/>
    </source>
</evidence>
<comment type="similarity">
    <text evidence="1 7">Belongs to the type A lantibiotic family.</text>
</comment>
<dbReference type="RefSeq" id="WP_379948569.1">
    <property type="nucleotide sequence ID" value="NZ_JAPCYI010000003.1"/>
</dbReference>
<keyword evidence="5 7" id="KW-0044">Antibiotic</keyword>
<evidence type="ECO:0000256" key="5">
    <source>
        <dbReference type="ARBA" id="ARBA00023022"/>
    </source>
</evidence>
<evidence type="ECO:0000256" key="4">
    <source>
        <dbReference type="ARBA" id="ARBA00022789"/>
    </source>
</evidence>
<keyword evidence="4 7" id="KW-0425">Lantibiotic</keyword>
<evidence type="ECO:0000256" key="7">
    <source>
        <dbReference type="RuleBase" id="RU362078"/>
    </source>
</evidence>
<dbReference type="Proteomes" id="UP001589609">
    <property type="component" value="Unassembled WGS sequence"/>
</dbReference>
<comment type="caution">
    <text evidence="8">The sequence shown here is derived from an EMBL/GenBank/DDBJ whole genome shotgun (WGS) entry which is preliminary data.</text>
</comment>
<keyword evidence="2 7" id="KW-0929">Antimicrobial</keyword>
<protein>
    <recommendedName>
        <fullName evidence="7">Lantibiotic</fullName>
    </recommendedName>
</protein>
<sequence>MAEWKQEELQELVPSMSDEELEQVAGGRPVGCGWICTYTLDCEWTC</sequence>
<comment type="PTM">
    <text evidence="7">Maturation of lantibiotics involves the enzymatic conversion of Thr, and Ser into dehydrated AA and the formation of thioether bonds with cysteine. This is followed by membrane translocation and cleavage of the modified precursor.</text>
</comment>
<evidence type="ECO:0000256" key="6">
    <source>
        <dbReference type="ARBA" id="ARBA00023048"/>
    </source>
</evidence>
<reference evidence="8 9" key="1">
    <citation type="submission" date="2024-09" db="EMBL/GenBank/DDBJ databases">
        <authorList>
            <person name="Sun Q."/>
            <person name="Mori K."/>
        </authorList>
    </citation>
    <scope>NUCLEOTIDE SEQUENCE [LARGE SCALE GENOMIC DNA]</scope>
    <source>
        <strain evidence="8 9">JCM 11201</strain>
    </source>
</reference>
<accession>A0ABV5WCJ0</accession>
<evidence type="ECO:0000256" key="3">
    <source>
        <dbReference type="ARBA" id="ARBA00022784"/>
    </source>
</evidence>
<evidence type="ECO:0000313" key="9">
    <source>
        <dbReference type="Proteomes" id="UP001589609"/>
    </source>
</evidence>
<name>A0ABV5WCJ0_9BACI</name>
<dbReference type="EMBL" id="JBHMAF010000024">
    <property type="protein sequence ID" value="MFB9758298.1"/>
    <property type="molecule type" value="Genomic_DNA"/>
</dbReference>
<comment type="function">
    <text evidence="7">Lanthionine-containing peptide antibiotic (lantibiotic) active on Gram-positive bacteria. The bactericidal activity of lantibiotics is based on depolarization of energized bacterial cytoplasmic membranes, initiated by the formation of aqueous transmembrane pores.</text>
</comment>
<evidence type="ECO:0000256" key="2">
    <source>
        <dbReference type="ARBA" id="ARBA00022529"/>
    </source>
</evidence>
<dbReference type="InterPro" id="IPR007682">
    <property type="entry name" value="Lantibiotic_typ-A_Lactobact"/>
</dbReference>
<dbReference type="Pfam" id="PF04604">
    <property type="entry name" value="L_biotic_typeA"/>
    <property type="match status" value="1"/>
</dbReference>
<keyword evidence="6 7" id="KW-0078">Bacteriocin</keyword>
<evidence type="ECO:0000256" key="1">
    <source>
        <dbReference type="ARBA" id="ARBA00009379"/>
    </source>
</evidence>
<gene>
    <name evidence="8" type="ORF">ACFFMS_07155</name>
</gene>
<organism evidence="8 9">
    <name type="scientific">Ectobacillus funiculus</name>
    <dbReference type="NCBI Taxonomy" id="137993"/>
    <lineage>
        <taxon>Bacteria</taxon>
        <taxon>Bacillati</taxon>
        <taxon>Bacillota</taxon>
        <taxon>Bacilli</taxon>
        <taxon>Bacillales</taxon>
        <taxon>Bacillaceae</taxon>
        <taxon>Ectobacillus</taxon>
    </lineage>
</organism>
<keyword evidence="9" id="KW-1185">Reference proteome</keyword>